<protein>
    <submittedName>
        <fullName evidence="2">Uncharacterized protein</fullName>
    </submittedName>
</protein>
<dbReference type="AlphaFoldDB" id="A0A9P5X6Z1"/>
<gene>
    <name evidence="2" type="ORF">P691DRAFT_232291</name>
</gene>
<keyword evidence="3" id="KW-1185">Reference proteome</keyword>
<reference evidence="2" key="1">
    <citation type="submission" date="2020-11" db="EMBL/GenBank/DDBJ databases">
        <authorList>
            <consortium name="DOE Joint Genome Institute"/>
            <person name="Ahrendt S."/>
            <person name="Riley R."/>
            <person name="Andreopoulos W."/>
            <person name="Labutti K."/>
            <person name="Pangilinan J."/>
            <person name="Ruiz-Duenas F.J."/>
            <person name="Barrasa J.M."/>
            <person name="Sanchez-Garcia M."/>
            <person name="Camarero S."/>
            <person name="Miyauchi S."/>
            <person name="Serrano A."/>
            <person name="Linde D."/>
            <person name="Babiker R."/>
            <person name="Drula E."/>
            <person name="Ayuso-Fernandez I."/>
            <person name="Pacheco R."/>
            <person name="Padilla G."/>
            <person name="Ferreira P."/>
            <person name="Barriuso J."/>
            <person name="Kellner H."/>
            <person name="Castanera R."/>
            <person name="Alfaro M."/>
            <person name="Ramirez L."/>
            <person name="Pisabarro A.G."/>
            <person name="Kuo A."/>
            <person name="Tritt A."/>
            <person name="Lipzen A."/>
            <person name="He G."/>
            <person name="Yan M."/>
            <person name="Ng V."/>
            <person name="Cullen D."/>
            <person name="Martin F."/>
            <person name="Rosso M.-N."/>
            <person name="Henrissat B."/>
            <person name="Hibbett D."/>
            <person name="Martinez A.T."/>
            <person name="Grigoriev I.V."/>
        </authorList>
    </citation>
    <scope>NUCLEOTIDE SEQUENCE</scope>
    <source>
        <strain evidence="2">MF-IS2</strain>
    </source>
</reference>
<proteinExistence type="predicted"/>
<comment type="caution">
    <text evidence="2">The sequence shown here is derived from an EMBL/GenBank/DDBJ whole genome shotgun (WGS) entry which is preliminary data.</text>
</comment>
<keyword evidence="1" id="KW-1133">Transmembrane helix</keyword>
<accession>A0A9P5X6Z1</accession>
<dbReference type="EMBL" id="MU151269">
    <property type="protein sequence ID" value="KAF9445998.1"/>
    <property type="molecule type" value="Genomic_DNA"/>
</dbReference>
<name>A0A9P5X6Z1_9AGAR</name>
<keyword evidence="1" id="KW-0472">Membrane</keyword>
<evidence type="ECO:0000313" key="2">
    <source>
        <dbReference type="EMBL" id="KAF9445998.1"/>
    </source>
</evidence>
<feature type="transmembrane region" description="Helical" evidence="1">
    <location>
        <begin position="17"/>
        <end position="47"/>
    </location>
</feature>
<evidence type="ECO:0000313" key="3">
    <source>
        <dbReference type="Proteomes" id="UP000807342"/>
    </source>
</evidence>
<keyword evidence="1" id="KW-0812">Transmembrane</keyword>
<dbReference type="Proteomes" id="UP000807342">
    <property type="component" value="Unassembled WGS sequence"/>
</dbReference>
<sequence>MVISALTDGLLVSSSGYFLFLSLIGVLAGSRYGVASCFTDGFVIVYWQQSMDASSGYSQRSFWA</sequence>
<organism evidence="2 3">
    <name type="scientific">Macrolepiota fuliginosa MF-IS2</name>
    <dbReference type="NCBI Taxonomy" id="1400762"/>
    <lineage>
        <taxon>Eukaryota</taxon>
        <taxon>Fungi</taxon>
        <taxon>Dikarya</taxon>
        <taxon>Basidiomycota</taxon>
        <taxon>Agaricomycotina</taxon>
        <taxon>Agaricomycetes</taxon>
        <taxon>Agaricomycetidae</taxon>
        <taxon>Agaricales</taxon>
        <taxon>Agaricineae</taxon>
        <taxon>Agaricaceae</taxon>
        <taxon>Macrolepiota</taxon>
    </lineage>
</organism>
<evidence type="ECO:0000256" key="1">
    <source>
        <dbReference type="SAM" id="Phobius"/>
    </source>
</evidence>